<evidence type="ECO:0000313" key="2">
    <source>
        <dbReference type="Proteomes" id="UP000217257"/>
    </source>
</evidence>
<dbReference type="SUPFAM" id="SSF53474">
    <property type="entry name" value="alpha/beta-Hydrolases"/>
    <property type="match status" value="1"/>
</dbReference>
<dbReference type="EMBL" id="CP022098">
    <property type="protein sequence ID" value="ATB35719.1"/>
    <property type="molecule type" value="Genomic_DNA"/>
</dbReference>
<dbReference type="Pfam" id="PF02089">
    <property type="entry name" value="Palm_thioest"/>
    <property type="match status" value="1"/>
</dbReference>
<dbReference type="PROSITE" id="PS51257">
    <property type="entry name" value="PROKAR_LIPOPROTEIN"/>
    <property type="match status" value="1"/>
</dbReference>
<reference evidence="1 2" key="1">
    <citation type="submission" date="2017-06" db="EMBL/GenBank/DDBJ databases">
        <title>Sequencing and comparative analysis of myxobacterial genomes.</title>
        <authorList>
            <person name="Rupp O."/>
            <person name="Goesmann A."/>
            <person name="Sogaard-Andersen L."/>
        </authorList>
    </citation>
    <scope>NUCLEOTIDE SEQUENCE [LARGE SCALE GENOMIC DNA]</scope>
    <source>
        <strain evidence="1 2">DSM 52655</strain>
    </source>
</reference>
<gene>
    <name evidence="1" type="ORF">CYFUS_001133</name>
</gene>
<dbReference type="GO" id="GO:0016042">
    <property type="term" value="P:lipid catabolic process"/>
    <property type="evidence" value="ECO:0007669"/>
    <property type="project" value="InterPro"/>
</dbReference>
<organism evidence="1 2">
    <name type="scientific">Cystobacter fuscus</name>
    <dbReference type="NCBI Taxonomy" id="43"/>
    <lineage>
        <taxon>Bacteria</taxon>
        <taxon>Pseudomonadati</taxon>
        <taxon>Myxococcota</taxon>
        <taxon>Myxococcia</taxon>
        <taxon>Myxococcales</taxon>
        <taxon>Cystobacterineae</taxon>
        <taxon>Archangiaceae</taxon>
        <taxon>Cystobacter</taxon>
    </lineage>
</organism>
<evidence type="ECO:0000313" key="1">
    <source>
        <dbReference type="EMBL" id="ATB35719.1"/>
    </source>
</evidence>
<dbReference type="RefSeq" id="WP_157758258.1">
    <property type="nucleotide sequence ID" value="NZ_CP022098.1"/>
</dbReference>
<evidence type="ECO:0008006" key="3">
    <source>
        <dbReference type="Google" id="ProtNLM"/>
    </source>
</evidence>
<dbReference type="InterPro" id="IPR029058">
    <property type="entry name" value="AB_hydrolase_fold"/>
</dbReference>
<dbReference type="KEGG" id="cfus:CYFUS_001133"/>
<dbReference type="GO" id="GO:0016298">
    <property type="term" value="F:lipase activity"/>
    <property type="evidence" value="ECO:0007669"/>
    <property type="project" value="TreeGrafter"/>
</dbReference>
<dbReference type="PANTHER" id="PTHR32015:SF1">
    <property type="entry name" value="LIPASE"/>
    <property type="match status" value="1"/>
</dbReference>
<sequence>MTPSRTLPAPRHPRGMFVGLLLATLTGCATLPAVRASSEPVPVLFVPGTDDNANRLHPMLDTFVAAGWPRDRLHAVDLYPNNGQLPIEAIAYQVGRAAEALRRRTHAERVDVVAFSQGALSTRYWMQSLGGQPHVRRFVSISGPHQGTWLAYLRRDPALVQMRPDSPFLLELNRREKPFGDTEVFCFWTPLDGVIFPAENSRLPGTHERVFHVPFHPTMITHPEVISAAVEVLASPTPP</sequence>
<proteinExistence type="predicted"/>
<dbReference type="Proteomes" id="UP000217257">
    <property type="component" value="Chromosome"/>
</dbReference>
<protein>
    <recommendedName>
        <fullName evidence="3">Lipase</fullName>
    </recommendedName>
</protein>
<dbReference type="AlphaFoldDB" id="A0A250IVG2"/>
<dbReference type="InterPro" id="IPR002918">
    <property type="entry name" value="Lipase_EstA/Esterase_EstB"/>
</dbReference>
<dbReference type="PANTHER" id="PTHR32015">
    <property type="entry name" value="FASTING INDUCED LIPASE"/>
    <property type="match status" value="1"/>
</dbReference>
<dbReference type="Gene3D" id="3.40.50.1820">
    <property type="entry name" value="alpha/beta hydrolase"/>
    <property type="match status" value="1"/>
</dbReference>
<accession>A0A250IVG2</accession>
<name>A0A250IVG2_9BACT</name>